<evidence type="ECO:0000313" key="2">
    <source>
        <dbReference type="EMBL" id="KKP69341.1"/>
    </source>
</evidence>
<gene>
    <name evidence="2" type="ORF">UR67_C0007G0046</name>
</gene>
<feature type="domain" description="HD" evidence="1">
    <location>
        <begin position="22"/>
        <end position="140"/>
    </location>
</feature>
<organism evidence="2 3">
    <name type="scientific">candidate division CPR3 bacterium GW2011_GWF2_35_18</name>
    <dbReference type="NCBI Taxonomy" id="1618350"/>
    <lineage>
        <taxon>Bacteria</taxon>
        <taxon>Bacteria division CPR3</taxon>
    </lineage>
</organism>
<dbReference type="NCBIfam" id="TIGR00277">
    <property type="entry name" value="HDIG"/>
    <property type="match status" value="1"/>
</dbReference>
<dbReference type="InterPro" id="IPR006675">
    <property type="entry name" value="HDIG_dom"/>
</dbReference>
<keyword evidence="2" id="KW-0378">Hydrolase</keyword>
<dbReference type="CDD" id="cd00077">
    <property type="entry name" value="HDc"/>
    <property type="match status" value="1"/>
</dbReference>
<dbReference type="InterPro" id="IPR006674">
    <property type="entry name" value="HD_domain"/>
</dbReference>
<reference evidence="2 3" key="1">
    <citation type="journal article" date="2015" name="Nature">
        <title>rRNA introns, odd ribosomes, and small enigmatic genomes across a large radiation of phyla.</title>
        <authorList>
            <person name="Brown C.T."/>
            <person name="Hug L.A."/>
            <person name="Thomas B.C."/>
            <person name="Sharon I."/>
            <person name="Castelle C.J."/>
            <person name="Singh A."/>
            <person name="Wilkins M.J."/>
            <person name="Williams K.H."/>
            <person name="Banfield J.F."/>
        </authorList>
    </citation>
    <scope>NUCLEOTIDE SEQUENCE [LARGE SCALE GENOMIC DNA]</scope>
</reference>
<dbReference type="Gene3D" id="1.10.3210.10">
    <property type="entry name" value="Hypothetical protein af1432"/>
    <property type="match status" value="1"/>
</dbReference>
<comment type="caution">
    <text evidence="2">The sequence shown here is derived from an EMBL/GenBank/DDBJ whole genome shotgun (WGS) entry which is preliminary data.</text>
</comment>
<dbReference type="SUPFAM" id="SSF109604">
    <property type="entry name" value="HD-domain/PDEase-like"/>
    <property type="match status" value="1"/>
</dbReference>
<dbReference type="InterPro" id="IPR003607">
    <property type="entry name" value="HD/PDEase_dom"/>
</dbReference>
<dbReference type="AlphaFoldDB" id="A0A0G0BZP9"/>
<dbReference type="STRING" id="1618350.UR67_C0007G0046"/>
<dbReference type="GO" id="GO:0016787">
    <property type="term" value="F:hydrolase activity"/>
    <property type="evidence" value="ECO:0007669"/>
    <property type="project" value="UniProtKB-KW"/>
</dbReference>
<proteinExistence type="predicted"/>
<evidence type="ECO:0000259" key="1">
    <source>
        <dbReference type="Pfam" id="PF01966"/>
    </source>
</evidence>
<name>A0A0G0BZP9_UNCC3</name>
<protein>
    <submittedName>
        <fullName evidence="2">Metal dependent phosphohydrolase</fullName>
    </submittedName>
</protein>
<dbReference type="Proteomes" id="UP000034581">
    <property type="component" value="Unassembled WGS sequence"/>
</dbReference>
<dbReference type="EMBL" id="LBQB01000007">
    <property type="protein sequence ID" value="KKP69341.1"/>
    <property type="molecule type" value="Genomic_DNA"/>
</dbReference>
<dbReference type="Pfam" id="PF01966">
    <property type="entry name" value="HD"/>
    <property type="match status" value="1"/>
</dbReference>
<accession>A0A0G0BZP9</accession>
<sequence>MKEFFKLFQKYSPTQKGAEDVFLHTTITLQIAKQIVSENKLSLNWDIAEKGILLHDIGVFECEKVYGPRVVKPYIQHAFLGAMILRAEGFSEAIIRMVERHIGLGISKKEIEDHNYPLPHLDFIPETLEEKILCYADKFHSKDKGFVTFEKREQQYQKFGKGPLTRLYNFKKEFRIPNLQRIIEKV</sequence>
<evidence type="ECO:0000313" key="3">
    <source>
        <dbReference type="Proteomes" id="UP000034581"/>
    </source>
</evidence>